<name>A0A6P8Z0P0_THRPL</name>
<evidence type="ECO:0000313" key="3">
    <source>
        <dbReference type="RefSeq" id="XP_034240132.1"/>
    </source>
</evidence>
<keyword evidence="2" id="KW-1185">Reference proteome</keyword>
<evidence type="ECO:0000256" key="1">
    <source>
        <dbReference type="SAM" id="SignalP"/>
    </source>
</evidence>
<accession>A0A6P8Z0P0</accession>
<dbReference type="InParanoid" id="A0A6P8Z0P0"/>
<sequence length="202" mass="22931">MSLIFLLVGVLLLNGVDQVRSKAIHTFAGPFIAFAHTIDPCPSDGIAEVFIRPSHFNPIRPFEKQTLQGYMRSSYNVSDDLLAHVDMAIRSNNQWKDNAFVFNFPNSGCTALREHLPDMYRIVAKYTGAPLDKKKPCIIPGGYFDFKNETISWTFPHFPVMPYGRYKFRISARHMSVVKTTTVPHFCVYADCEIIPKPTVDP</sequence>
<gene>
    <name evidence="3" type="primary">LOC117644630</name>
</gene>
<organism evidence="3">
    <name type="scientific">Thrips palmi</name>
    <name type="common">Melon thrips</name>
    <dbReference type="NCBI Taxonomy" id="161013"/>
    <lineage>
        <taxon>Eukaryota</taxon>
        <taxon>Metazoa</taxon>
        <taxon>Ecdysozoa</taxon>
        <taxon>Arthropoda</taxon>
        <taxon>Hexapoda</taxon>
        <taxon>Insecta</taxon>
        <taxon>Pterygota</taxon>
        <taxon>Neoptera</taxon>
        <taxon>Paraneoptera</taxon>
        <taxon>Thysanoptera</taxon>
        <taxon>Terebrantia</taxon>
        <taxon>Thripoidea</taxon>
        <taxon>Thripidae</taxon>
        <taxon>Thrips</taxon>
    </lineage>
</organism>
<keyword evidence="1" id="KW-0732">Signal</keyword>
<evidence type="ECO:0000313" key="2">
    <source>
        <dbReference type="Proteomes" id="UP000515158"/>
    </source>
</evidence>
<protein>
    <submittedName>
        <fullName evidence="3">Uncharacterized protein LOC117644630</fullName>
    </submittedName>
</protein>
<feature type="signal peptide" evidence="1">
    <location>
        <begin position="1"/>
        <end position="21"/>
    </location>
</feature>
<dbReference type="Proteomes" id="UP000515158">
    <property type="component" value="Unplaced"/>
</dbReference>
<feature type="chain" id="PRO_5028027797" evidence="1">
    <location>
        <begin position="22"/>
        <end position="202"/>
    </location>
</feature>
<dbReference type="RefSeq" id="XP_034240132.1">
    <property type="nucleotide sequence ID" value="XM_034384241.1"/>
</dbReference>
<reference evidence="3" key="1">
    <citation type="submission" date="2025-08" db="UniProtKB">
        <authorList>
            <consortium name="RefSeq"/>
        </authorList>
    </citation>
    <scope>IDENTIFICATION</scope>
    <source>
        <tissue evidence="3">Total insect</tissue>
    </source>
</reference>
<dbReference type="GeneID" id="117644630"/>
<proteinExistence type="predicted"/>
<dbReference type="AlphaFoldDB" id="A0A6P8Z0P0"/>
<dbReference type="KEGG" id="tpal:117644630"/>